<feature type="chain" id="PRO_5011116909" evidence="2">
    <location>
        <begin position="37"/>
        <end position="151"/>
    </location>
</feature>
<dbReference type="AlphaFoldDB" id="A0A158HWI6"/>
<evidence type="ECO:0000256" key="2">
    <source>
        <dbReference type="SAM" id="SignalP"/>
    </source>
</evidence>
<sequence>MKLSHRAAVSILTLAAVTSVGSIGLATAQFSAPSNAAQVVINAVTSKLNGVVDAVSDLPDDRRLGVLTRRGAQSMDALKKSLNEQGVQLSIAELERSAFLARNEKRLSVLLVLTLFNAFALATGAISLFDAYCGKARHRANALNSPGALKT</sequence>
<feature type="transmembrane region" description="Helical" evidence="1">
    <location>
        <begin position="107"/>
        <end position="129"/>
    </location>
</feature>
<evidence type="ECO:0000313" key="4">
    <source>
        <dbReference type="Proteomes" id="UP000054770"/>
    </source>
</evidence>
<dbReference type="RefSeq" id="WP_087644563.1">
    <property type="nucleotide sequence ID" value="NZ_FCON02000020.1"/>
</dbReference>
<keyword evidence="4" id="KW-1185">Reference proteome</keyword>
<dbReference type="OrthoDB" id="9097837at2"/>
<protein>
    <submittedName>
        <fullName evidence="3">Uncharacterized protein</fullName>
    </submittedName>
</protein>
<keyword evidence="1" id="KW-0472">Membrane</keyword>
<gene>
    <name evidence="3" type="ORF">AWB68_02396</name>
</gene>
<evidence type="ECO:0000256" key="1">
    <source>
        <dbReference type="SAM" id="Phobius"/>
    </source>
</evidence>
<accession>A0A158HWI6</accession>
<organism evidence="3 4">
    <name type="scientific">Caballeronia choica</name>
    <dbReference type="NCBI Taxonomy" id="326476"/>
    <lineage>
        <taxon>Bacteria</taxon>
        <taxon>Pseudomonadati</taxon>
        <taxon>Pseudomonadota</taxon>
        <taxon>Betaproteobacteria</taxon>
        <taxon>Burkholderiales</taxon>
        <taxon>Burkholderiaceae</taxon>
        <taxon>Caballeronia</taxon>
    </lineage>
</organism>
<reference evidence="3" key="1">
    <citation type="submission" date="2016-01" db="EMBL/GenBank/DDBJ databases">
        <authorList>
            <person name="Peeters C."/>
        </authorList>
    </citation>
    <scope>NUCLEOTIDE SEQUENCE [LARGE SCALE GENOMIC DNA]</scope>
    <source>
        <strain evidence="3">LMG 22940</strain>
    </source>
</reference>
<comment type="caution">
    <text evidence="3">The sequence shown here is derived from an EMBL/GenBank/DDBJ whole genome shotgun (WGS) entry which is preliminary data.</text>
</comment>
<feature type="signal peptide" evidence="2">
    <location>
        <begin position="1"/>
        <end position="36"/>
    </location>
</feature>
<keyword evidence="1" id="KW-0812">Transmembrane</keyword>
<dbReference type="EMBL" id="FCON02000020">
    <property type="protein sequence ID" value="SAL48722.1"/>
    <property type="molecule type" value="Genomic_DNA"/>
</dbReference>
<evidence type="ECO:0000313" key="3">
    <source>
        <dbReference type="EMBL" id="SAL48722.1"/>
    </source>
</evidence>
<name>A0A158HWI6_9BURK</name>
<proteinExistence type="predicted"/>
<keyword evidence="1" id="KW-1133">Transmembrane helix</keyword>
<dbReference type="Proteomes" id="UP000054770">
    <property type="component" value="Unassembled WGS sequence"/>
</dbReference>
<keyword evidence="2" id="KW-0732">Signal</keyword>